<dbReference type="Proteomes" id="UP000315321">
    <property type="component" value="Unassembled WGS sequence"/>
</dbReference>
<comment type="caution">
    <text evidence="1">The sequence shown here is derived from an EMBL/GenBank/DDBJ whole genome shotgun (WGS) entry which is preliminary data.</text>
</comment>
<proteinExistence type="predicted"/>
<keyword evidence="2" id="KW-1185">Reference proteome</keyword>
<sequence length="173" mass="20424">MADVAEAANDRGQEFYGLLHDMKKQMMLAALAAMYHQWDKDLRDFIERELVHYYEGKAVADLVWKQDVGKIFDLLREFGWDCRASSFFDRIEACRLIVNVYKHGKGRSLDDLARSFPQYLNHPFVSLAEKPSFAADFLDYEWVEISDDQFDEMAKAISWFWEEFPERLFLKVS</sequence>
<reference evidence="1 2" key="1">
    <citation type="submission" date="2019-07" db="EMBL/GenBank/DDBJ databases">
        <authorList>
            <person name="Grouzdev D.S."/>
        </authorList>
    </citation>
    <scope>NUCLEOTIDE SEQUENCE [LARGE SCALE GENOMIC DNA]</scope>
    <source>
        <strain evidence="1 2">3C</strain>
    </source>
</reference>
<dbReference type="EMBL" id="VMBP01000001">
    <property type="protein sequence ID" value="TSJ64121.1"/>
    <property type="molecule type" value="Genomic_DNA"/>
</dbReference>
<gene>
    <name evidence="1" type="ORF">FO470_02165</name>
</gene>
<name>A0ABY3DUV4_9HYPH</name>
<organism evidence="1 2">
    <name type="scientific">Ancylobacter moscoviensis</name>
    <dbReference type="NCBI Taxonomy" id="2597768"/>
    <lineage>
        <taxon>Bacteria</taxon>
        <taxon>Pseudomonadati</taxon>
        <taxon>Pseudomonadota</taxon>
        <taxon>Alphaproteobacteria</taxon>
        <taxon>Hyphomicrobiales</taxon>
        <taxon>Xanthobacteraceae</taxon>
        <taxon>Ancylobacter</taxon>
    </lineage>
</organism>
<dbReference type="RefSeq" id="WP_144341276.1">
    <property type="nucleotide sequence ID" value="NZ_VMBP01000001.1"/>
</dbReference>
<evidence type="ECO:0000313" key="2">
    <source>
        <dbReference type="Proteomes" id="UP000315321"/>
    </source>
</evidence>
<accession>A0ABY3DUV4</accession>
<evidence type="ECO:0000313" key="1">
    <source>
        <dbReference type="EMBL" id="TSJ64121.1"/>
    </source>
</evidence>
<protein>
    <submittedName>
        <fullName evidence="1">Uncharacterized protein</fullName>
    </submittedName>
</protein>